<sequence>MSNAIVKLASVLLLAAVVVLIIPFAIALLAGMAIYGVSLTAIVWLIWCTRGVDTLVVYSNSPNWHDYMVETVLPRLQGRSVVINWSERRHWKWHSLPVAVFRFFGGQREFNPMVVVLRPFRIPRTFRFWQPFRDCKHGNVSSLHDVENRLYTYLDIKAPKTGGEPSVATEAAS</sequence>
<reference evidence="1 2" key="1">
    <citation type="submission" date="2023-06" db="EMBL/GenBank/DDBJ databases">
        <title>Roseiconus lacunae JC819 isolated from Gulf of Mannar region, Tamil Nadu.</title>
        <authorList>
            <person name="Pk S."/>
            <person name="Ch S."/>
            <person name="Ch V.R."/>
        </authorList>
    </citation>
    <scope>NUCLEOTIDE SEQUENCE [LARGE SCALE GENOMIC DNA]</scope>
    <source>
        <strain evidence="1 2">JC819</strain>
    </source>
</reference>
<evidence type="ECO:0008006" key="3">
    <source>
        <dbReference type="Google" id="ProtNLM"/>
    </source>
</evidence>
<protein>
    <recommendedName>
        <fullName evidence="3">Toxin CptA</fullName>
    </recommendedName>
</protein>
<keyword evidence="2" id="KW-1185">Reference proteome</keyword>
<dbReference type="EMBL" id="JASZZN010000090">
    <property type="protein sequence ID" value="MDM4019509.1"/>
    <property type="molecule type" value="Genomic_DNA"/>
</dbReference>
<proteinExistence type="predicted"/>
<dbReference type="Proteomes" id="UP001239462">
    <property type="component" value="Unassembled WGS sequence"/>
</dbReference>
<comment type="caution">
    <text evidence="1">The sequence shown here is derived from an EMBL/GenBank/DDBJ whole genome shotgun (WGS) entry which is preliminary data.</text>
</comment>
<name>A0ABT7PSN3_9BACT</name>
<evidence type="ECO:0000313" key="1">
    <source>
        <dbReference type="EMBL" id="MDM4019509.1"/>
    </source>
</evidence>
<dbReference type="RefSeq" id="WP_289167634.1">
    <property type="nucleotide sequence ID" value="NZ_JASZZN010000090.1"/>
</dbReference>
<gene>
    <name evidence="1" type="ORF">QTN89_28915</name>
</gene>
<evidence type="ECO:0000313" key="2">
    <source>
        <dbReference type="Proteomes" id="UP001239462"/>
    </source>
</evidence>
<organism evidence="1 2">
    <name type="scientific">Roseiconus lacunae</name>
    <dbReference type="NCBI Taxonomy" id="2605694"/>
    <lineage>
        <taxon>Bacteria</taxon>
        <taxon>Pseudomonadati</taxon>
        <taxon>Planctomycetota</taxon>
        <taxon>Planctomycetia</taxon>
        <taxon>Pirellulales</taxon>
        <taxon>Pirellulaceae</taxon>
        <taxon>Roseiconus</taxon>
    </lineage>
</organism>
<accession>A0ABT7PSN3</accession>